<dbReference type="NCBIfam" id="NF003322">
    <property type="entry name" value="PRK04334.1-2"/>
    <property type="match status" value="1"/>
</dbReference>
<reference evidence="1 2" key="1">
    <citation type="submission" date="2020-08" db="EMBL/GenBank/DDBJ databases">
        <title>Paraeoetvoesia sp. YC-7-48 draft genome sequence.</title>
        <authorList>
            <person name="Yao L."/>
        </authorList>
    </citation>
    <scope>NUCLEOTIDE SEQUENCE [LARGE SCALE GENOMIC DNA]</scope>
    <source>
        <strain evidence="2">YC-7-48</strain>
    </source>
</reference>
<evidence type="ECO:0000313" key="2">
    <source>
        <dbReference type="Proteomes" id="UP000545386"/>
    </source>
</evidence>
<gene>
    <name evidence="1" type="ORF">GTU67_04795</name>
</gene>
<sequence length="356" mass="36984">MTQAGHGAVRALLDNGLHHFQHGPIDLIIGVDGEPACVRAGLEAAWQRFGNILPELVTELPQLRRPVGEWARHSTPATCVAGAALASPVSSRQAQAGDMPDIPFQTPVAQRMGRACWPYRHGFVTAMAAVAGSVADEILQTILAVAPNLRRVFVNNGGDIALYLAPEETYNVGLVSNIDQVRVMASAASPALGNAAGVHALAQSQKAAAQGMAEPIIAPDGTLTVHAAQGIGGIATSGWRGRSFSLGIADSVTVLAATAAQADVAATLIANQVNADHPAIVRAPANTLKDDTDLGDRRVTVDVGPLPEIIIRQALTHGAQLARQWQADGLILGAVLMLQGHVEAVLPATAPHRHVA</sequence>
<dbReference type="AlphaFoldDB" id="A0A842HND6"/>
<accession>A0A842HND6</accession>
<name>A0A842HND6_9BURK</name>
<organism evidence="1 2">
    <name type="scientific">Pusillimonas minor</name>
    <dbReference type="NCBI Taxonomy" id="2697024"/>
    <lineage>
        <taxon>Bacteria</taxon>
        <taxon>Pseudomonadati</taxon>
        <taxon>Pseudomonadota</taxon>
        <taxon>Betaproteobacteria</taxon>
        <taxon>Burkholderiales</taxon>
        <taxon>Alcaligenaceae</taxon>
        <taxon>Pusillimonas</taxon>
    </lineage>
</organism>
<comment type="caution">
    <text evidence="1">The sequence shown here is derived from an EMBL/GenBank/DDBJ whole genome shotgun (WGS) entry which is preliminary data.</text>
</comment>
<dbReference type="EMBL" id="JACJUU010000002">
    <property type="protein sequence ID" value="MBC2769232.1"/>
    <property type="molecule type" value="Genomic_DNA"/>
</dbReference>
<proteinExistence type="predicted"/>
<protein>
    <submittedName>
        <fullName evidence="1">UPF0280 family protein</fullName>
    </submittedName>
</protein>
<dbReference type="Proteomes" id="UP000545386">
    <property type="component" value="Unassembled WGS sequence"/>
</dbReference>
<dbReference type="SUPFAM" id="SSF143631">
    <property type="entry name" value="ApbE-like"/>
    <property type="match status" value="3"/>
</dbReference>
<dbReference type="Gene3D" id="3.10.520.10">
    <property type="entry name" value="ApbE-like domains"/>
    <property type="match status" value="1"/>
</dbReference>
<evidence type="ECO:0000313" key="1">
    <source>
        <dbReference type="EMBL" id="MBC2769232.1"/>
    </source>
</evidence>
<dbReference type="InterPro" id="IPR003374">
    <property type="entry name" value="ApbE-like_sf"/>
</dbReference>
<dbReference type="RefSeq" id="WP_185778988.1">
    <property type="nucleotide sequence ID" value="NZ_JACJUU010000002.1"/>
</dbReference>
<keyword evidence="2" id="KW-1185">Reference proteome</keyword>